<gene>
    <name evidence="8 9" type="primary">panC</name>
    <name evidence="9" type="ORF">ACFO1S_05380</name>
</gene>
<comment type="pathway">
    <text evidence="1 8">Cofactor biosynthesis; (R)-pantothenate biosynthesis; (R)-pantothenate from (R)-pantoate and beta-alanine: step 1/1.</text>
</comment>
<evidence type="ECO:0000313" key="10">
    <source>
        <dbReference type="Proteomes" id="UP001595755"/>
    </source>
</evidence>
<feature type="active site" description="Proton donor" evidence="8">
    <location>
        <position position="43"/>
    </location>
</feature>
<proteinExistence type="inferred from homology"/>
<organism evidence="9 10">
    <name type="scientific">Cohnella boryungensis</name>
    <dbReference type="NCBI Taxonomy" id="768479"/>
    <lineage>
        <taxon>Bacteria</taxon>
        <taxon>Bacillati</taxon>
        <taxon>Bacillota</taxon>
        <taxon>Bacilli</taxon>
        <taxon>Bacillales</taxon>
        <taxon>Paenibacillaceae</taxon>
        <taxon>Cohnella</taxon>
    </lineage>
</organism>
<dbReference type="InterPro" id="IPR042176">
    <property type="entry name" value="Pantoate_ligase_C"/>
</dbReference>
<dbReference type="GO" id="GO:0004592">
    <property type="term" value="F:pantoate-beta-alanine ligase activity"/>
    <property type="evidence" value="ECO:0007669"/>
    <property type="project" value="UniProtKB-EC"/>
</dbReference>
<dbReference type="InterPro" id="IPR003721">
    <property type="entry name" value="Pantoate_ligase"/>
</dbReference>
<dbReference type="PANTHER" id="PTHR21299:SF1">
    <property type="entry name" value="PANTOATE--BETA-ALANINE LIGASE"/>
    <property type="match status" value="1"/>
</dbReference>
<dbReference type="EC" id="6.3.2.1" evidence="8"/>
<comment type="function">
    <text evidence="8">Catalyzes the condensation of pantoate with beta-alanine in an ATP-dependent reaction via a pantoyl-adenylate intermediate.</text>
</comment>
<dbReference type="Pfam" id="PF02569">
    <property type="entry name" value="Pantoate_ligase"/>
    <property type="match status" value="1"/>
</dbReference>
<comment type="catalytic activity">
    <reaction evidence="7 8">
        <text>(R)-pantoate + beta-alanine + ATP = (R)-pantothenate + AMP + diphosphate + H(+)</text>
        <dbReference type="Rhea" id="RHEA:10912"/>
        <dbReference type="ChEBI" id="CHEBI:15378"/>
        <dbReference type="ChEBI" id="CHEBI:15980"/>
        <dbReference type="ChEBI" id="CHEBI:29032"/>
        <dbReference type="ChEBI" id="CHEBI:30616"/>
        <dbReference type="ChEBI" id="CHEBI:33019"/>
        <dbReference type="ChEBI" id="CHEBI:57966"/>
        <dbReference type="ChEBI" id="CHEBI:456215"/>
        <dbReference type="EC" id="6.3.2.1"/>
    </reaction>
</comment>
<dbReference type="NCBIfam" id="TIGR00018">
    <property type="entry name" value="panC"/>
    <property type="match status" value="1"/>
</dbReference>
<evidence type="ECO:0000256" key="2">
    <source>
        <dbReference type="ARBA" id="ARBA00009256"/>
    </source>
</evidence>
<feature type="binding site" evidence="8">
    <location>
        <begin position="153"/>
        <end position="156"/>
    </location>
    <ligand>
        <name>ATP</name>
        <dbReference type="ChEBI" id="CHEBI:30616"/>
    </ligand>
</feature>
<protein>
    <recommendedName>
        <fullName evidence="8">Pantothenate synthetase</fullName>
        <shortName evidence="8">PS</shortName>
        <ecNumber evidence="8">6.3.2.1</ecNumber>
    </recommendedName>
    <alternativeName>
        <fullName evidence="8">Pantoate--beta-alanine ligase</fullName>
    </alternativeName>
    <alternativeName>
        <fullName evidence="8">Pantoate-activating enzyme</fullName>
    </alternativeName>
</protein>
<evidence type="ECO:0000256" key="1">
    <source>
        <dbReference type="ARBA" id="ARBA00004990"/>
    </source>
</evidence>
<name>A0ABV8S6B3_9BACL</name>
<evidence type="ECO:0000256" key="5">
    <source>
        <dbReference type="ARBA" id="ARBA00022741"/>
    </source>
</evidence>
<dbReference type="Proteomes" id="UP001595755">
    <property type="component" value="Unassembled WGS sequence"/>
</dbReference>
<keyword evidence="8" id="KW-0963">Cytoplasm</keyword>
<accession>A0ABV8S6B3</accession>
<keyword evidence="4 8" id="KW-0566">Pantothenate biosynthesis</keyword>
<evidence type="ECO:0000256" key="8">
    <source>
        <dbReference type="HAMAP-Rule" id="MF_00158"/>
    </source>
</evidence>
<feature type="binding site" evidence="8">
    <location>
        <position position="159"/>
    </location>
    <ligand>
        <name>(R)-pantoate</name>
        <dbReference type="ChEBI" id="CHEBI:15980"/>
    </ligand>
</feature>
<dbReference type="InterPro" id="IPR014729">
    <property type="entry name" value="Rossmann-like_a/b/a_fold"/>
</dbReference>
<feature type="binding site" evidence="8">
    <location>
        <position position="67"/>
    </location>
    <ligand>
        <name>beta-alanine</name>
        <dbReference type="ChEBI" id="CHEBI:57966"/>
    </ligand>
</feature>
<dbReference type="EMBL" id="JBHSED010000005">
    <property type="protein sequence ID" value="MFC4302875.1"/>
    <property type="molecule type" value="Genomic_DNA"/>
</dbReference>
<dbReference type="HAMAP" id="MF_00158">
    <property type="entry name" value="PanC"/>
    <property type="match status" value="1"/>
</dbReference>
<evidence type="ECO:0000256" key="6">
    <source>
        <dbReference type="ARBA" id="ARBA00022840"/>
    </source>
</evidence>
<feature type="binding site" evidence="8">
    <location>
        <position position="67"/>
    </location>
    <ligand>
        <name>(R)-pantoate</name>
        <dbReference type="ChEBI" id="CHEBI:15980"/>
    </ligand>
</feature>
<evidence type="ECO:0000256" key="7">
    <source>
        <dbReference type="ARBA" id="ARBA00048258"/>
    </source>
</evidence>
<dbReference type="SUPFAM" id="SSF52374">
    <property type="entry name" value="Nucleotidylyl transferase"/>
    <property type="match status" value="1"/>
</dbReference>
<comment type="miscellaneous">
    <text evidence="8">The reaction proceeds by a bi uni uni bi ping pong mechanism.</text>
</comment>
<feature type="binding site" evidence="8">
    <location>
        <position position="182"/>
    </location>
    <ligand>
        <name>ATP</name>
        <dbReference type="ChEBI" id="CHEBI:30616"/>
    </ligand>
</feature>
<keyword evidence="6 8" id="KW-0067">ATP-binding</keyword>
<dbReference type="PANTHER" id="PTHR21299">
    <property type="entry name" value="CYTIDYLATE KINASE/PANTOATE-BETA-ALANINE LIGASE"/>
    <property type="match status" value="1"/>
</dbReference>
<comment type="caution">
    <text evidence="9">The sequence shown here is derived from an EMBL/GenBank/DDBJ whole genome shotgun (WGS) entry which is preliminary data.</text>
</comment>
<dbReference type="RefSeq" id="WP_204603265.1">
    <property type="nucleotide sequence ID" value="NZ_JBHSED010000005.1"/>
</dbReference>
<dbReference type="Gene3D" id="3.40.50.620">
    <property type="entry name" value="HUPs"/>
    <property type="match status" value="1"/>
</dbReference>
<evidence type="ECO:0000313" key="9">
    <source>
        <dbReference type="EMBL" id="MFC4302875.1"/>
    </source>
</evidence>
<dbReference type="CDD" id="cd00560">
    <property type="entry name" value="PanC"/>
    <property type="match status" value="1"/>
</dbReference>
<evidence type="ECO:0000256" key="3">
    <source>
        <dbReference type="ARBA" id="ARBA00022598"/>
    </source>
</evidence>
<keyword evidence="5 8" id="KW-0547">Nucleotide-binding</keyword>
<comment type="similarity">
    <text evidence="2 8">Belongs to the pantothenate synthetase family.</text>
</comment>
<keyword evidence="3 8" id="KW-0436">Ligase</keyword>
<dbReference type="Gene3D" id="3.30.1300.10">
    <property type="entry name" value="Pantoate-beta-alanine ligase, C-terminal domain"/>
    <property type="match status" value="1"/>
</dbReference>
<sequence length="303" mass="33246">MKPKIVRTIAQLRREIAEYRSARTAGGGTVGFVPTMGYLHEGHASLLRRSAAENGLTVLSIFVNPIQFGAGEDLDKYPRDEERDIRIAGESGTDLVFLPTVDEMYAGRRVTTVTVSEVTDGLCGASRPGHFDGVATVVMKLFNIVQPDRAYFGLKDAQQVAVIERMTQDLNVPVEIVPCPIVREKDGLALSSRNVYLNPQEREQALALSRALSKVEPWIAEGCNASELTAKLRQEIALSALADIDYAEVVTYPDLAAPEGSLPLRQMRETFLVALAVRFGRTRLIDNRLLNLTEAGADLCFAK</sequence>
<reference evidence="10" key="1">
    <citation type="journal article" date="2019" name="Int. J. Syst. Evol. Microbiol.">
        <title>The Global Catalogue of Microorganisms (GCM) 10K type strain sequencing project: providing services to taxonomists for standard genome sequencing and annotation.</title>
        <authorList>
            <consortium name="The Broad Institute Genomics Platform"/>
            <consortium name="The Broad Institute Genome Sequencing Center for Infectious Disease"/>
            <person name="Wu L."/>
            <person name="Ma J."/>
        </authorList>
    </citation>
    <scope>NUCLEOTIDE SEQUENCE [LARGE SCALE GENOMIC DNA]</scope>
    <source>
        <strain evidence="10">CGMCC 4.1641</strain>
    </source>
</reference>
<feature type="binding site" evidence="8">
    <location>
        <begin position="36"/>
        <end position="43"/>
    </location>
    <ligand>
        <name>ATP</name>
        <dbReference type="ChEBI" id="CHEBI:30616"/>
    </ligand>
</feature>
<feature type="binding site" evidence="8">
    <location>
        <begin position="190"/>
        <end position="193"/>
    </location>
    <ligand>
        <name>ATP</name>
        <dbReference type="ChEBI" id="CHEBI:30616"/>
    </ligand>
</feature>
<keyword evidence="10" id="KW-1185">Reference proteome</keyword>
<comment type="subunit">
    <text evidence="8">Homodimer.</text>
</comment>
<comment type="subcellular location">
    <subcellularLocation>
        <location evidence="8">Cytoplasm</location>
    </subcellularLocation>
</comment>
<evidence type="ECO:0000256" key="4">
    <source>
        <dbReference type="ARBA" id="ARBA00022655"/>
    </source>
</evidence>